<comment type="caution">
    <text evidence="2">The sequence shown here is derived from an EMBL/GenBank/DDBJ whole genome shotgun (WGS) entry which is preliminary data.</text>
</comment>
<feature type="transmembrane region" description="Helical" evidence="1">
    <location>
        <begin position="20"/>
        <end position="38"/>
    </location>
</feature>
<keyword evidence="1" id="KW-0472">Membrane</keyword>
<accession>A0ABV8PWS0</accession>
<protein>
    <submittedName>
        <fullName evidence="2">Uncharacterized protein</fullName>
    </submittedName>
</protein>
<dbReference type="EMBL" id="JBHSDC010000015">
    <property type="protein sequence ID" value="MFC4231994.1"/>
    <property type="molecule type" value="Genomic_DNA"/>
</dbReference>
<sequence>MTNYNSLIPKKAPSTRRHFVVGVGILSAIGAITAIFRLPFVSKKNIIACAPESKKKTVTMLTQDGRLVEIDATAITSSKKKVSNNELLNWIKKRQTTKS</sequence>
<dbReference type="Proteomes" id="UP001595906">
    <property type="component" value="Unassembled WGS sequence"/>
</dbReference>
<evidence type="ECO:0000256" key="1">
    <source>
        <dbReference type="SAM" id="Phobius"/>
    </source>
</evidence>
<proteinExistence type="predicted"/>
<evidence type="ECO:0000313" key="3">
    <source>
        <dbReference type="Proteomes" id="UP001595906"/>
    </source>
</evidence>
<keyword evidence="1" id="KW-1133">Transmembrane helix</keyword>
<keyword evidence="1" id="KW-0812">Transmembrane</keyword>
<reference evidence="3" key="1">
    <citation type="journal article" date="2019" name="Int. J. Syst. Evol. Microbiol.">
        <title>The Global Catalogue of Microorganisms (GCM) 10K type strain sequencing project: providing services to taxonomists for standard genome sequencing and annotation.</title>
        <authorList>
            <consortium name="The Broad Institute Genomics Platform"/>
            <consortium name="The Broad Institute Genome Sequencing Center for Infectious Disease"/>
            <person name="Wu L."/>
            <person name="Ma J."/>
        </authorList>
    </citation>
    <scope>NUCLEOTIDE SEQUENCE [LARGE SCALE GENOMIC DNA]</scope>
    <source>
        <strain evidence="3">CECT 8010</strain>
    </source>
</reference>
<evidence type="ECO:0000313" key="2">
    <source>
        <dbReference type="EMBL" id="MFC4231994.1"/>
    </source>
</evidence>
<gene>
    <name evidence="2" type="ORF">ACFOW1_08835</name>
</gene>
<organism evidence="2 3">
    <name type="scientific">Parasediminibacterium paludis</name>
    <dbReference type="NCBI Taxonomy" id="908966"/>
    <lineage>
        <taxon>Bacteria</taxon>
        <taxon>Pseudomonadati</taxon>
        <taxon>Bacteroidota</taxon>
        <taxon>Chitinophagia</taxon>
        <taxon>Chitinophagales</taxon>
        <taxon>Chitinophagaceae</taxon>
        <taxon>Parasediminibacterium</taxon>
    </lineage>
</organism>
<dbReference type="RefSeq" id="WP_379013669.1">
    <property type="nucleotide sequence ID" value="NZ_JBHSDC010000015.1"/>
</dbReference>
<name>A0ABV8PWS0_9BACT</name>
<keyword evidence="3" id="KW-1185">Reference proteome</keyword>